<comment type="pathway">
    <text evidence="1">Purine metabolism; purine nucleoside salvage.</text>
</comment>
<evidence type="ECO:0000256" key="5">
    <source>
        <dbReference type="ARBA" id="ARBA00022679"/>
    </source>
</evidence>
<dbReference type="InterPro" id="IPR035994">
    <property type="entry name" value="Nucleoside_phosphorylase_sf"/>
</dbReference>
<keyword evidence="5" id="KW-0808">Transferase</keyword>
<comment type="similarity">
    <text evidence="2">Belongs to the PNP/MTAP phosphorylase family.</text>
</comment>
<organism evidence="8 9">
    <name type="scientific">Candidatus Uhrbacteria bacterium RIFCSPHIGHO2_02_FULL_60_10</name>
    <dbReference type="NCBI Taxonomy" id="1802392"/>
    <lineage>
        <taxon>Bacteria</taxon>
        <taxon>Candidatus Uhriibacteriota</taxon>
    </lineage>
</organism>
<dbReference type="InterPro" id="IPR011268">
    <property type="entry name" value="Purine_phosphorylase"/>
</dbReference>
<proteinExistence type="inferred from homology"/>
<evidence type="ECO:0000259" key="7">
    <source>
        <dbReference type="Pfam" id="PF01048"/>
    </source>
</evidence>
<evidence type="ECO:0000256" key="1">
    <source>
        <dbReference type="ARBA" id="ARBA00005058"/>
    </source>
</evidence>
<dbReference type="GO" id="GO:0009116">
    <property type="term" value="P:nucleoside metabolic process"/>
    <property type="evidence" value="ECO:0007669"/>
    <property type="project" value="InterPro"/>
</dbReference>
<accession>A0A1F7U8S1</accession>
<dbReference type="Gene3D" id="3.40.50.1580">
    <property type="entry name" value="Nucleoside phosphorylase domain"/>
    <property type="match status" value="1"/>
</dbReference>
<evidence type="ECO:0000256" key="4">
    <source>
        <dbReference type="ARBA" id="ARBA00022676"/>
    </source>
</evidence>
<evidence type="ECO:0000256" key="6">
    <source>
        <dbReference type="ARBA" id="ARBA00031036"/>
    </source>
</evidence>
<dbReference type="PANTHER" id="PTHR11904:SF9">
    <property type="entry name" value="PURINE NUCLEOSIDE PHOSPHORYLASE-RELATED"/>
    <property type="match status" value="1"/>
</dbReference>
<keyword evidence="4" id="KW-0328">Glycosyltransferase</keyword>
<evidence type="ECO:0000313" key="9">
    <source>
        <dbReference type="Proteomes" id="UP000177088"/>
    </source>
</evidence>
<dbReference type="UniPathway" id="UPA00606"/>
<dbReference type="GO" id="GO:0005737">
    <property type="term" value="C:cytoplasm"/>
    <property type="evidence" value="ECO:0007669"/>
    <property type="project" value="TreeGrafter"/>
</dbReference>
<sequence length="297" mass="31885">MNNLPPKTAAETAAARIRSTLGLGGAPIPIGIILGTGWGDVLALDDYREMDMKTQVPGFETLCELEGHHRKVAYGLLNGVPVVAQRGRVHLNEEPLVSDGDRTRAMVRLQTEMLIKLGVKTIILTCAAGALYREVSPSSAARMAGDRIRVGDICVIDGFVTEFMPRRALTGGEFKSPEDTLDPGLREIALSEAHTGDLRALSGGHVMLRGPAFEGRKYDKPFLASTGATVVGMSVLPEADVVALYPDVKALGLAFVTNDATEEHSHEENQRRAKQAADKLGDYLGRIVSRIASAESK</sequence>
<dbReference type="EC" id="2.4.2.1" evidence="3"/>
<dbReference type="PANTHER" id="PTHR11904">
    <property type="entry name" value="METHYLTHIOADENOSINE/PURINE NUCLEOSIDE PHOSPHORYLASE"/>
    <property type="match status" value="1"/>
</dbReference>
<protein>
    <recommendedName>
        <fullName evidence="3">purine-nucleoside phosphorylase</fullName>
        <ecNumber evidence="3">2.4.2.1</ecNumber>
    </recommendedName>
    <alternativeName>
        <fullName evidence="6">Inosine-guanosine phosphorylase</fullName>
    </alternativeName>
</protein>
<dbReference type="GO" id="GO:0004731">
    <property type="term" value="F:purine-nucleoside phosphorylase activity"/>
    <property type="evidence" value="ECO:0007669"/>
    <property type="project" value="UniProtKB-EC"/>
</dbReference>
<gene>
    <name evidence="8" type="ORF">A3C96_01865</name>
</gene>
<evidence type="ECO:0000256" key="3">
    <source>
        <dbReference type="ARBA" id="ARBA00011886"/>
    </source>
</evidence>
<evidence type="ECO:0000313" key="8">
    <source>
        <dbReference type="EMBL" id="OGL74670.1"/>
    </source>
</evidence>
<feature type="domain" description="Nucleoside phosphorylase" evidence="7">
    <location>
        <begin position="29"/>
        <end position="288"/>
    </location>
</feature>
<dbReference type="Proteomes" id="UP000177088">
    <property type="component" value="Unassembled WGS sequence"/>
</dbReference>
<dbReference type="AlphaFoldDB" id="A0A1F7U8S1"/>
<dbReference type="Pfam" id="PF01048">
    <property type="entry name" value="PNP_UDP_1"/>
    <property type="match status" value="1"/>
</dbReference>
<reference evidence="8 9" key="1">
    <citation type="journal article" date="2016" name="Nat. Commun.">
        <title>Thousands of microbial genomes shed light on interconnected biogeochemical processes in an aquifer system.</title>
        <authorList>
            <person name="Anantharaman K."/>
            <person name="Brown C.T."/>
            <person name="Hug L.A."/>
            <person name="Sharon I."/>
            <person name="Castelle C.J."/>
            <person name="Probst A.J."/>
            <person name="Thomas B.C."/>
            <person name="Singh A."/>
            <person name="Wilkins M.J."/>
            <person name="Karaoz U."/>
            <person name="Brodie E.L."/>
            <person name="Williams K.H."/>
            <person name="Hubbard S.S."/>
            <person name="Banfield J.F."/>
        </authorList>
    </citation>
    <scope>NUCLEOTIDE SEQUENCE [LARGE SCALE GENOMIC DNA]</scope>
</reference>
<comment type="caution">
    <text evidence="8">The sequence shown here is derived from an EMBL/GenBank/DDBJ whole genome shotgun (WGS) entry which is preliminary data.</text>
</comment>
<dbReference type="EMBL" id="MGEA01000010">
    <property type="protein sequence ID" value="OGL74670.1"/>
    <property type="molecule type" value="Genomic_DNA"/>
</dbReference>
<dbReference type="SUPFAM" id="SSF53167">
    <property type="entry name" value="Purine and uridine phosphorylases"/>
    <property type="match status" value="1"/>
</dbReference>
<dbReference type="InterPro" id="IPR000845">
    <property type="entry name" value="Nucleoside_phosphorylase_d"/>
</dbReference>
<evidence type="ECO:0000256" key="2">
    <source>
        <dbReference type="ARBA" id="ARBA00006751"/>
    </source>
</evidence>
<name>A0A1F7U8S1_9BACT</name>